<organism evidence="1 2">
    <name type="scientific">Dipteronia sinensis</name>
    <dbReference type="NCBI Taxonomy" id="43782"/>
    <lineage>
        <taxon>Eukaryota</taxon>
        <taxon>Viridiplantae</taxon>
        <taxon>Streptophyta</taxon>
        <taxon>Embryophyta</taxon>
        <taxon>Tracheophyta</taxon>
        <taxon>Spermatophyta</taxon>
        <taxon>Magnoliopsida</taxon>
        <taxon>eudicotyledons</taxon>
        <taxon>Gunneridae</taxon>
        <taxon>Pentapetalae</taxon>
        <taxon>rosids</taxon>
        <taxon>malvids</taxon>
        <taxon>Sapindales</taxon>
        <taxon>Sapindaceae</taxon>
        <taxon>Hippocastanoideae</taxon>
        <taxon>Acereae</taxon>
        <taxon>Dipteronia</taxon>
    </lineage>
</organism>
<comment type="caution">
    <text evidence="1">The sequence shown here is derived from an EMBL/GenBank/DDBJ whole genome shotgun (WGS) entry which is preliminary data.</text>
</comment>
<feature type="non-terminal residue" evidence="1">
    <location>
        <position position="57"/>
    </location>
</feature>
<dbReference type="Proteomes" id="UP001281410">
    <property type="component" value="Unassembled WGS sequence"/>
</dbReference>
<dbReference type="AlphaFoldDB" id="A0AAD9ZA46"/>
<evidence type="ECO:0000313" key="2">
    <source>
        <dbReference type="Proteomes" id="UP001281410"/>
    </source>
</evidence>
<proteinExistence type="predicted"/>
<name>A0AAD9ZA46_9ROSI</name>
<keyword evidence="2" id="KW-1185">Reference proteome</keyword>
<sequence>TDDEYSNKDTSAQVAPVVKPEVIVIPTDEESEEEIIVTIVKLIDYFNSTIFSHKSYL</sequence>
<accession>A0AAD9ZA46</accession>
<dbReference type="EMBL" id="JANJYJ010000644">
    <property type="protein sequence ID" value="KAK3172238.1"/>
    <property type="molecule type" value="Genomic_DNA"/>
</dbReference>
<evidence type="ECO:0000313" key="1">
    <source>
        <dbReference type="EMBL" id="KAK3172238.1"/>
    </source>
</evidence>
<gene>
    <name evidence="1" type="ORF">Dsin_032719</name>
</gene>
<reference evidence="1" key="1">
    <citation type="journal article" date="2023" name="Plant J.">
        <title>Genome sequences and population genomics provide insights into the demographic history, inbreeding, and mutation load of two 'living fossil' tree species of Dipteronia.</title>
        <authorList>
            <person name="Feng Y."/>
            <person name="Comes H.P."/>
            <person name="Chen J."/>
            <person name="Zhu S."/>
            <person name="Lu R."/>
            <person name="Zhang X."/>
            <person name="Li P."/>
            <person name="Qiu J."/>
            <person name="Olsen K.M."/>
            <person name="Qiu Y."/>
        </authorList>
    </citation>
    <scope>NUCLEOTIDE SEQUENCE</scope>
    <source>
        <strain evidence="1">NBL</strain>
    </source>
</reference>
<feature type="non-terminal residue" evidence="1">
    <location>
        <position position="1"/>
    </location>
</feature>
<protein>
    <submittedName>
        <fullName evidence="1">Uncharacterized protein</fullName>
    </submittedName>
</protein>